<dbReference type="EMBL" id="BNJF01000003">
    <property type="protein sequence ID" value="GHO47292.1"/>
    <property type="molecule type" value="Genomic_DNA"/>
</dbReference>
<dbReference type="RefSeq" id="WP_220196609.1">
    <property type="nucleotide sequence ID" value="NZ_BNJF01000003.1"/>
</dbReference>
<keyword evidence="2" id="KW-1185">Reference proteome</keyword>
<organism evidence="1 2">
    <name type="scientific">Ktedonospora formicarum</name>
    <dbReference type="NCBI Taxonomy" id="2778364"/>
    <lineage>
        <taxon>Bacteria</taxon>
        <taxon>Bacillati</taxon>
        <taxon>Chloroflexota</taxon>
        <taxon>Ktedonobacteria</taxon>
        <taxon>Ktedonobacterales</taxon>
        <taxon>Ktedonobacteraceae</taxon>
        <taxon>Ktedonospora</taxon>
    </lineage>
</organism>
<sequence>MEEPFHPPLRQRLFSAFLRALNRVGIAVGPFSFLTVQGRKTRKSYTLPVTPIKQQGVLFVISPFGEVSWVRNARAAGVVSLSRGRWHERLAVHELSPQESAPLLKTYLTRFLPFVRSSFAVTPQSNLAEFAAEAPRHPVFQLTQEPD</sequence>
<evidence type="ECO:0000313" key="1">
    <source>
        <dbReference type="EMBL" id="GHO47292.1"/>
    </source>
</evidence>
<dbReference type="Proteomes" id="UP000612362">
    <property type="component" value="Unassembled WGS sequence"/>
</dbReference>
<evidence type="ECO:0000313" key="2">
    <source>
        <dbReference type="Proteomes" id="UP000612362"/>
    </source>
</evidence>
<name>A0A8J3MSP4_9CHLR</name>
<comment type="caution">
    <text evidence="1">The sequence shown here is derived from an EMBL/GenBank/DDBJ whole genome shotgun (WGS) entry which is preliminary data.</text>
</comment>
<dbReference type="InterPro" id="IPR012349">
    <property type="entry name" value="Split_barrel_FMN-bd"/>
</dbReference>
<accession>A0A8J3MSP4</accession>
<dbReference type="InterPro" id="IPR004378">
    <property type="entry name" value="F420H2_quin_Rdtase"/>
</dbReference>
<dbReference type="Pfam" id="PF04075">
    <property type="entry name" value="F420H2_quin_red"/>
    <property type="match status" value="1"/>
</dbReference>
<dbReference type="Gene3D" id="2.30.110.10">
    <property type="entry name" value="Electron Transport, Fmn-binding Protein, Chain A"/>
    <property type="match status" value="1"/>
</dbReference>
<evidence type="ECO:0008006" key="3">
    <source>
        <dbReference type="Google" id="ProtNLM"/>
    </source>
</evidence>
<proteinExistence type="predicted"/>
<dbReference type="NCBIfam" id="TIGR00026">
    <property type="entry name" value="hi_GC_TIGR00026"/>
    <property type="match status" value="1"/>
</dbReference>
<protein>
    <recommendedName>
        <fullName evidence="3">Nitroreductase family deazaflavin-dependent oxidoreductase</fullName>
    </recommendedName>
</protein>
<dbReference type="AlphaFoldDB" id="A0A8J3MSP4"/>
<dbReference type="GO" id="GO:0016491">
    <property type="term" value="F:oxidoreductase activity"/>
    <property type="evidence" value="ECO:0007669"/>
    <property type="project" value="InterPro"/>
</dbReference>
<reference evidence="1" key="1">
    <citation type="submission" date="2020-10" db="EMBL/GenBank/DDBJ databases">
        <title>Taxonomic study of unclassified bacteria belonging to the class Ktedonobacteria.</title>
        <authorList>
            <person name="Yabe S."/>
            <person name="Wang C.M."/>
            <person name="Zheng Y."/>
            <person name="Sakai Y."/>
            <person name="Cavaletti L."/>
            <person name="Monciardini P."/>
            <person name="Donadio S."/>
        </authorList>
    </citation>
    <scope>NUCLEOTIDE SEQUENCE</scope>
    <source>
        <strain evidence="1">SOSP1-1</strain>
    </source>
</reference>
<gene>
    <name evidence="1" type="ORF">KSX_54550</name>
</gene>